<dbReference type="RefSeq" id="WP_230275772.1">
    <property type="nucleotide sequence ID" value="NZ_JAJKFW010000046.1"/>
</dbReference>
<dbReference type="EMBL" id="JAJKFW010000046">
    <property type="protein sequence ID" value="MCC9644354.1"/>
    <property type="molecule type" value="Genomic_DNA"/>
</dbReference>
<evidence type="ECO:0000313" key="1">
    <source>
        <dbReference type="EMBL" id="MCC9644354.1"/>
    </source>
</evidence>
<accession>A0ABS8NLA5</accession>
<comment type="caution">
    <text evidence="1">The sequence shown here is derived from an EMBL/GenBank/DDBJ whole genome shotgun (WGS) entry which is preliminary data.</text>
</comment>
<proteinExistence type="predicted"/>
<reference evidence="1" key="1">
    <citation type="submission" date="2021-11" db="EMBL/GenBank/DDBJ databases">
        <title>Genome sequence.</title>
        <authorList>
            <person name="Sun Q."/>
        </authorList>
    </citation>
    <scope>NUCLEOTIDE SEQUENCE</scope>
    <source>
        <strain evidence="1">JC740</strain>
    </source>
</reference>
<sequence length="145" mass="16957">MNDNEIVKLFRELEVEYPRAASGLIDDLCLELGRVLQESPQEQNAIDRLTHLIGQCFRPMDASWPRDSYPWDTAYYAFGRWLWRGLPQFKTAVESITNWDDDRIAKCRDDYATFVRYTRDDWSRLADAFETQDSGEPADAREPPS</sequence>
<gene>
    <name evidence="1" type="ORF">LOC71_18915</name>
</gene>
<evidence type="ECO:0000313" key="2">
    <source>
        <dbReference type="Proteomes" id="UP001430306"/>
    </source>
</evidence>
<keyword evidence="2" id="KW-1185">Reference proteome</keyword>
<protein>
    <submittedName>
        <fullName evidence="1">Uncharacterized protein</fullName>
    </submittedName>
</protein>
<dbReference type="Proteomes" id="UP001430306">
    <property type="component" value="Unassembled WGS sequence"/>
</dbReference>
<organism evidence="1 2">
    <name type="scientific">Rhodopirellula halodulae</name>
    <dbReference type="NCBI Taxonomy" id="2894198"/>
    <lineage>
        <taxon>Bacteria</taxon>
        <taxon>Pseudomonadati</taxon>
        <taxon>Planctomycetota</taxon>
        <taxon>Planctomycetia</taxon>
        <taxon>Pirellulales</taxon>
        <taxon>Pirellulaceae</taxon>
        <taxon>Rhodopirellula</taxon>
    </lineage>
</organism>
<name>A0ABS8NLA5_9BACT</name>